<protein>
    <submittedName>
        <fullName evidence="3">NAD-dependent epimerase/dehydratase</fullName>
    </submittedName>
</protein>
<evidence type="ECO:0000313" key="4">
    <source>
        <dbReference type="Proteomes" id="UP000002417"/>
    </source>
</evidence>
<accession>A7IKV9</accession>
<organism evidence="3 4">
    <name type="scientific">Xanthobacter autotrophicus (strain ATCC BAA-1158 / Py2)</name>
    <dbReference type="NCBI Taxonomy" id="78245"/>
    <lineage>
        <taxon>Bacteria</taxon>
        <taxon>Pseudomonadati</taxon>
        <taxon>Pseudomonadota</taxon>
        <taxon>Alphaproteobacteria</taxon>
        <taxon>Hyphomicrobiales</taxon>
        <taxon>Xanthobacteraceae</taxon>
        <taxon>Xanthobacter</taxon>
    </lineage>
</organism>
<evidence type="ECO:0000256" key="1">
    <source>
        <dbReference type="SAM" id="Phobius"/>
    </source>
</evidence>
<keyword evidence="1" id="KW-0472">Membrane</keyword>
<dbReference type="Gene3D" id="3.40.50.720">
    <property type="entry name" value="NAD(P)-binding Rossmann-like Domain"/>
    <property type="match status" value="1"/>
</dbReference>
<dbReference type="Proteomes" id="UP000002417">
    <property type="component" value="Chromosome"/>
</dbReference>
<dbReference type="HOGENOM" id="CLU_007383_6_5_5"/>
<dbReference type="SUPFAM" id="SSF51735">
    <property type="entry name" value="NAD(P)-binding Rossmann-fold domains"/>
    <property type="match status" value="1"/>
</dbReference>
<reference evidence="3 4" key="1">
    <citation type="submission" date="2007-07" db="EMBL/GenBank/DDBJ databases">
        <title>Complete sequence of chromosome of Xanthobacter autotrophicus Py2.</title>
        <authorList>
            <consortium name="US DOE Joint Genome Institute"/>
            <person name="Copeland A."/>
            <person name="Lucas S."/>
            <person name="Lapidus A."/>
            <person name="Barry K."/>
            <person name="Glavina del Rio T."/>
            <person name="Hammon N."/>
            <person name="Israni S."/>
            <person name="Dalin E."/>
            <person name="Tice H."/>
            <person name="Pitluck S."/>
            <person name="Sims D."/>
            <person name="Brettin T."/>
            <person name="Bruce D."/>
            <person name="Detter J.C."/>
            <person name="Han C."/>
            <person name="Tapia R."/>
            <person name="Brainard J."/>
            <person name="Schmutz J."/>
            <person name="Larimer F."/>
            <person name="Land M."/>
            <person name="Hauser L."/>
            <person name="Kyrpides N."/>
            <person name="Kim E."/>
            <person name="Ensigns S.A."/>
            <person name="Richardson P."/>
        </authorList>
    </citation>
    <scope>NUCLEOTIDE SEQUENCE [LARGE SCALE GENOMIC DNA]</scope>
    <source>
        <strain evidence="4">ATCC BAA-1158 / Py2</strain>
    </source>
</reference>
<dbReference type="TCDB" id="9.B.365.4.1">
    <property type="family name" value="the putative 4 - 5 tms doxd (doxd) superfamily"/>
</dbReference>
<keyword evidence="1" id="KW-1133">Transmembrane helix</keyword>
<dbReference type="GO" id="GO:0044877">
    <property type="term" value="F:protein-containing complex binding"/>
    <property type="evidence" value="ECO:0007669"/>
    <property type="project" value="TreeGrafter"/>
</dbReference>
<dbReference type="Pfam" id="PF13460">
    <property type="entry name" value="NAD_binding_10"/>
    <property type="match status" value="1"/>
</dbReference>
<keyword evidence="4" id="KW-1185">Reference proteome</keyword>
<dbReference type="eggNOG" id="COG0702">
    <property type="taxonomic scope" value="Bacteria"/>
</dbReference>
<dbReference type="InterPro" id="IPR036291">
    <property type="entry name" value="NAD(P)-bd_dom_sf"/>
</dbReference>
<dbReference type="PhylomeDB" id="A7IKV9"/>
<feature type="domain" description="NAD(P)-binding" evidence="2">
    <location>
        <begin position="7"/>
        <end position="149"/>
    </location>
</feature>
<gene>
    <name evidence="3" type="ordered locus">Xaut_3423</name>
</gene>
<dbReference type="InterPro" id="IPR025695">
    <property type="entry name" value="DoxX-like"/>
</dbReference>
<feature type="transmembrane region" description="Helical" evidence="1">
    <location>
        <begin position="379"/>
        <end position="403"/>
    </location>
</feature>
<feature type="transmembrane region" description="Helical" evidence="1">
    <location>
        <begin position="352"/>
        <end position="372"/>
    </location>
</feature>
<keyword evidence="1" id="KW-0812">Transmembrane</keyword>
<dbReference type="Pfam" id="PF13781">
    <property type="entry name" value="DoxX_3"/>
    <property type="match status" value="1"/>
</dbReference>
<proteinExistence type="predicted"/>
<dbReference type="InterPro" id="IPR016040">
    <property type="entry name" value="NAD(P)-bd_dom"/>
</dbReference>
<dbReference type="KEGG" id="xau:Xaut_3423"/>
<evidence type="ECO:0000313" key="3">
    <source>
        <dbReference type="EMBL" id="ABS68652.1"/>
    </source>
</evidence>
<feature type="transmembrane region" description="Helical" evidence="1">
    <location>
        <begin position="311"/>
        <end position="332"/>
    </location>
</feature>
<dbReference type="PANTHER" id="PTHR12126:SF11">
    <property type="entry name" value="NADH DEHYDROGENASE [UBIQUINONE] 1 ALPHA SUBCOMPLEX SUBUNIT 9, MITOCHONDRIAL"/>
    <property type="match status" value="1"/>
</dbReference>
<dbReference type="PANTHER" id="PTHR12126">
    <property type="entry name" value="NADH-UBIQUINONE OXIDOREDUCTASE 39 KDA SUBUNIT-RELATED"/>
    <property type="match status" value="1"/>
</dbReference>
<dbReference type="AlphaFoldDB" id="A7IKV9"/>
<dbReference type="OrthoDB" id="5377001at2"/>
<dbReference type="EMBL" id="CP000781">
    <property type="protein sequence ID" value="ABS68652.1"/>
    <property type="molecule type" value="Genomic_DNA"/>
</dbReference>
<dbReference type="InterPro" id="IPR051207">
    <property type="entry name" value="ComplexI_NDUFA9_subunit"/>
</dbReference>
<sequence length="430" mass="44845">MRVGVLGATGLIGSTVVARLLAEGHQVRGWARRTATAARSQPAAEWNDLDISRLAKAQDWRPHLAGLDAVVNCAGLLQDAPGESVEAVHATAVAALALACEQAGIRRVVQVSAIGLDDGTPTAFSRTKQVGDTALMVSRLEWVVLRPSVVVGRRAYGGSALFRALATLPVLPVVKGTGPLDIVALDDVASTVAFFLRPGAPGRVVLDLAGPEHLSFVDVIRAYRAWLGWPPARTVSISGTLAGLAFRLGDAAGLLGWRPPVRSTILTEIRRGAAGDPQAWQTTTGIVPQSLAATLSAEPAGVQERWFAVLYLLKPVVLVALSLFWIVTGLISLGPAASAGEAFLQEAGTGPLALPLALAGALADLSIGLGIAWRRTSRLALLGGAGLSVLYALAATALVPRLWLDPLGPLVKILPVLVLHLQALATLRDR</sequence>
<evidence type="ECO:0000259" key="2">
    <source>
        <dbReference type="Pfam" id="PF13460"/>
    </source>
</evidence>
<dbReference type="STRING" id="78245.Xaut_3423"/>
<name>A7IKV9_XANP2</name>